<dbReference type="eggNOG" id="ENOG5033FTP">
    <property type="taxonomic scope" value="Bacteria"/>
</dbReference>
<dbReference type="EMBL" id="CP003220">
    <property type="protein sequence ID" value="EGB13973.1"/>
    <property type="molecule type" value="Genomic_DNA"/>
</dbReference>
<dbReference type="KEGG" id="ddn:DND132_0758"/>
<dbReference type="InterPro" id="IPR013424">
    <property type="entry name" value="Ice-binding_C"/>
</dbReference>
<evidence type="ECO:0000313" key="4">
    <source>
        <dbReference type="EMBL" id="EGB13973.1"/>
    </source>
</evidence>
<organism evidence="4 5">
    <name type="scientific">Pseudodesulfovibrio mercurii</name>
    <dbReference type="NCBI Taxonomy" id="641491"/>
    <lineage>
        <taxon>Bacteria</taxon>
        <taxon>Pseudomonadati</taxon>
        <taxon>Thermodesulfobacteriota</taxon>
        <taxon>Desulfovibrionia</taxon>
        <taxon>Desulfovibrionales</taxon>
        <taxon>Desulfovibrionaceae</taxon>
    </lineage>
</organism>
<keyword evidence="5" id="KW-1185">Reference proteome</keyword>
<feature type="domain" description="Ice-binding protein C-terminal" evidence="3">
    <location>
        <begin position="197"/>
        <end position="222"/>
    </location>
</feature>
<reference evidence="4 5" key="1">
    <citation type="journal article" date="2011" name="J. Bacteriol.">
        <title>Genome sequence of the mercury-methylating strain Desulfovibrio desulfuricans ND132.</title>
        <authorList>
            <person name="Brown S.D."/>
            <person name="Gilmour C.C."/>
            <person name="Kucken A.M."/>
            <person name="Wall J.D."/>
            <person name="Elias D.A."/>
            <person name="Brandt C.C."/>
            <person name="Podar M."/>
            <person name="Chertkov O."/>
            <person name="Held B."/>
            <person name="Bruce D.C."/>
            <person name="Detter J.C."/>
            <person name="Tapia R."/>
            <person name="Han C.S."/>
            <person name="Goodwin L.A."/>
            <person name="Cheng J.F."/>
            <person name="Pitluck S."/>
            <person name="Woyke T."/>
            <person name="Mikhailova N."/>
            <person name="Ivanova N.N."/>
            <person name="Han J."/>
            <person name="Lucas S."/>
            <person name="Lapidus A.L."/>
            <person name="Land M.L."/>
            <person name="Hauser L.J."/>
            <person name="Palumbo A.V."/>
        </authorList>
    </citation>
    <scope>NUCLEOTIDE SEQUENCE [LARGE SCALE GENOMIC DNA]</scope>
    <source>
        <strain evidence="4 5">ND132</strain>
    </source>
</reference>
<dbReference type="AlphaFoldDB" id="F0JH34"/>
<evidence type="ECO:0000259" key="3">
    <source>
        <dbReference type="Pfam" id="PF07589"/>
    </source>
</evidence>
<feature type="transmembrane region" description="Helical" evidence="1">
    <location>
        <begin position="201"/>
        <end position="218"/>
    </location>
</feature>
<keyword evidence="1" id="KW-0472">Membrane</keyword>
<feature type="signal peptide" evidence="2">
    <location>
        <begin position="1"/>
        <end position="26"/>
    </location>
</feature>
<keyword evidence="1" id="KW-0812">Transmembrane</keyword>
<dbReference type="NCBIfam" id="TIGR02595">
    <property type="entry name" value="PEP_CTERM"/>
    <property type="match status" value="1"/>
</dbReference>
<evidence type="ECO:0000313" key="5">
    <source>
        <dbReference type="Proteomes" id="UP000007845"/>
    </source>
</evidence>
<evidence type="ECO:0000256" key="2">
    <source>
        <dbReference type="SAM" id="SignalP"/>
    </source>
</evidence>
<proteinExistence type="predicted"/>
<gene>
    <name evidence="4" type="ORF">DND132_0758</name>
</gene>
<dbReference type="OrthoDB" id="6400733at2"/>
<protein>
    <recommendedName>
        <fullName evidence="3">Ice-binding protein C-terminal domain-containing protein</fullName>
    </recommendedName>
</protein>
<accession>F0JH34</accession>
<dbReference type="Proteomes" id="UP000007845">
    <property type="component" value="Chromosome"/>
</dbReference>
<feature type="chain" id="PRO_5003255060" description="Ice-binding protein C-terminal domain-containing protein" evidence="2">
    <location>
        <begin position="27"/>
        <end position="224"/>
    </location>
</feature>
<keyword evidence="1" id="KW-1133">Transmembrane helix</keyword>
<keyword evidence="2" id="KW-0732">Signal</keyword>
<evidence type="ECO:0000256" key="1">
    <source>
        <dbReference type="SAM" id="Phobius"/>
    </source>
</evidence>
<sequence precursor="true">MKNAYKVTTLLSALALCLFLVTPSYAIVLDFEGLGNLDYINEFYNGGTSSMGYSGTNYGVSFSSNARSIIDSDAGGTGNFGNEPSPSTILFFLDGDAAIMSLSSGFDTGFSFYYSSIDYLGSVDVWSGLDGDGDLLASVQLPTTPQDGGDPNGYYSPFVAFGIAFEGIAHSVSFGGVVNRIGFDDVTFGSVTPGPATVPEPGTFILMGLGLAAFLGIARRRRNA</sequence>
<dbReference type="Pfam" id="PF07589">
    <property type="entry name" value="PEP-CTERM"/>
    <property type="match status" value="1"/>
</dbReference>
<dbReference type="RefSeq" id="WP_014321401.1">
    <property type="nucleotide sequence ID" value="NC_016803.1"/>
</dbReference>
<dbReference type="HOGENOM" id="CLU_1266212_0_0_7"/>
<name>F0JH34_9BACT</name>